<organism evidence="1 2">
    <name type="scientific">Arachis hypogaea</name>
    <name type="common">Peanut</name>
    <dbReference type="NCBI Taxonomy" id="3818"/>
    <lineage>
        <taxon>Eukaryota</taxon>
        <taxon>Viridiplantae</taxon>
        <taxon>Streptophyta</taxon>
        <taxon>Embryophyta</taxon>
        <taxon>Tracheophyta</taxon>
        <taxon>Spermatophyta</taxon>
        <taxon>Magnoliopsida</taxon>
        <taxon>eudicotyledons</taxon>
        <taxon>Gunneridae</taxon>
        <taxon>Pentapetalae</taxon>
        <taxon>rosids</taxon>
        <taxon>fabids</taxon>
        <taxon>Fabales</taxon>
        <taxon>Fabaceae</taxon>
        <taxon>Papilionoideae</taxon>
        <taxon>50 kb inversion clade</taxon>
        <taxon>dalbergioids sensu lato</taxon>
        <taxon>Dalbergieae</taxon>
        <taxon>Pterocarpus clade</taxon>
        <taxon>Arachis</taxon>
    </lineage>
</organism>
<evidence type="ECO:0000313" key="2">
    <source>
        <dbReference type="Proteomes" id="UP000289738"/>
    </source>
</evidence>
<evidence type="ECO:0000313" key="1">
    <source>
        <dbReference type="EMBL" id="RYR41174.1"/>
    </source>
</evidence>
<proteinExistence type="predicted"/>
<dbReference type="Proteomes" id="UP000289738">
    <property type="component" value="Chromosome A08"/>
</dbReference>
<accession>A0A445BR64</accession>
<protein>
    <submittedName>
        <fullName evidence="1">Uncharacterized protein</fullName>
    </submittedName>
</protein>
<gene>
    <name evidence="1" type="ORF">Ahy_A08g037567</name>
</gene>
<comment type="caution">
    <text evidence="1">The sequence shown here is derived from an EMBL/GenBank/DDBJ whole genome shotgun (WGS) entry which is preliminary data.</text>
</comment>
<dbReference type="AlphaFoldDB" id="A0A445BR64"/>
<keyword evidence="2" id="KW-1185">Reference proteome</keyword>
<reference evidence="1 2" key="1">
    <citation type="submission" date="2019-01" db="EMBL/GenBank/DDBJ databases">
        <title>Sequencing of cultivated peanut Arachis hypogaea provides insights into genome evolution and oil improvement.</title>
        <authorList>
            <person name="Chen X."/>
        </authorList>
    </citation>
    <scope>NUCLEOTIDE SEQUENCE [LARGE SCALE GENOMIC DNA]</scope>
    <source>
        <strain evidence="2">cv. Fuhuasheng</strain>
        <tissue evidence="1">Leaves</tissue>
    </source>
</reference>
<sequence length="81" mass="9413">MEDRLTLESSRASWMNNHSHPFCLNMIHLAGFDAHACLQPSVDENWPTSLISKNALEHPLVKVHYSRFWNKKVEPWMGNLP</sequence>
<name>A0A445BR64_ARAHY</name>
<dbReference type="EMBL" id="SDMP01000008">
    <property type="protein sequence ID" value="RYR41174.1"/>
    <property type="molecule type" value="Genomic_DNA"/>
</dbReference>